<proteinExistence type="predicted"/>
<keyword evidence="1" id="KW-0732">Signal</keyword>
<evidence type="ECO:0008006" key="4">
    <source>
        <dbReference type="Google" id="ProtNLM"/>
    </source>
</evidence>
<dbReference type="EMBL" id="KB644412">
    <property type="protein sequence ID" value="EPS29705.1"/>
    <property type="molecule type" value="Genomic_DNA"/>
</dbReference>
<accession>S7ZG83</accession>
<organism evidence="2 3">
    <name type="scientific">Penicillium oxalicum (strain 114-2 / CGMCC 5302)</name>
    <name type="common">Penicillium decumbens</name>
    <dbReference type="NCBI Taxonomy" id="933388"/>
    <lineage>
        <taxon>Eukaryota</taxon>
        <taxon>Fungi</taxon>
        <taxon>Dikarya</taxon>
        <taxon>Ascomycota</taxon>
        <taxon>Pezizomycotina</taxon>
        <taxon>Eurotiomycetes</taxon>
        <taxon>Eurotiomycetidae</taxon>
        <taxon>Eurotiales</taxon>
        <taxon>Aspergillaceae</taxon>
        <taxon>Penicillium</taxon>
    </lineage>
</organism>
<dbReference type="HOGENOM" id="CLU_189315_0_0_1"/>
<feature type="signal peptide" evidence="1">
    <location>
        <begin position="1"/>
        <end position="19"/>
    </location>
</feature>
<reference evidence="2 3" key="1">
    <citation type="journal article" date="2013" name="PLoS ONE">
        <title>Genomic and secretomic analyses reveal unique features of the lignocellulolytic enzyme system of Penicillium decumbens.</title>
        <authorList>
            <person name="Liu G."/>
            <person name="Zhang L."/>
            <person name="Wei X."/>
            <person name="Zou G."/>
            <person name="Qin Y."/>
            <person name="Ma L."/>
            <person name="Li J."/>
            <person name="Zheng H."/>
            <person name="Wang S."/>
            <person name="Wang C."/>
            <person name="Xun L."/>
            <person name="Zhao G.-P."/>
            <person name="Zhou Z."/>
            <person name="Qu Y."/>
        </authorList>
    </citation>
    <scope>NUCLEOTIDE SEQUENCE [LARGE SCALE GENOMIC DNA]</scope>
    <source>
        <strain evidence="3">114-2 / CGMCC 5302</strain>
    </source>
</reference>
<dbReference type="AlphaFoldDB" id="S7ZG83"/>
<keyword evidence="3" id="KW-1185">Reference proteome</keyword>
<dbReference type="OrthoDB" id="4983586at2759"/>
<sequence length="84" mass="8850">MKLSYLSAGLLLGITTAVASPAEEPKTNLPRAGHYSYGKCNGTSCRSGFSNWKCDYGKCTKQSGGGDGKTCFNLDGKVHCPGKK</sequence>
<evidence type="ECO:0000313" key="3">
    <source>
        <dbReference type="Proteomes" id="UP000019376"/>
    </source>
</evidence>
<evidence type="ECO:0000313" key="2">
    <source>
        <dbReference type="EMBL" id="EPS29705.1"/>
    </source>
</evidence>
<evidence type="ECO:0000256" key="1">
    <source>
        <dbReference type="SAM" id="SignalP"/>
    </source>
</evidence>
<protein>
    <recommendedName>
        <fullName evidence="4">Antifungal protein</fullName>
    </recommendedName>
</protein>
<feature type="chain" id="PRO_5004547352" description="Antifungal protein" evidence="1">
    <location>
        <begin position="20"/>
        <end position="84"/>
    </location>
</feature>
<name>S7ZG83_PENO1</name>
<dbReference type="Proteomes" id="UP000019376">
    <property type="component" value="Unassembled WGS sequence"/>
</dbReference>
<gene>
    <name evidence="2" type="ORF">PDE_04655</name>
</gene>